<protein>
    <submittedName>
        <fullName evidence="1">GLPGLI family protein</fullName>
    </submittedName>
</protein>
<accession>A0A427BG67</accession>
<dbReference type="Proteomes" id="UP000267844">
    <property type="component" value="Unassembled WGS sequence"/>
</dbReference>
<dbReference type="Pfam" id="PF09697">
    <property type="entry name" value="Porph_ging"/>
    <property type="match status" value="1"/>
</dbReference>
<dbReference type="AlphaFoldDB" id="A0A427BG67"/>
<reference evidence="1 2" key="1">
    <citation type="submission" date="2018-10" db="EMBL/GenBank/DDBJ databases">
        <title>Transmission dynamics of multidrug resistant bacteria on intensive care unit surfaces.</title>
        <authorList>
            <person name="D'Souza A.W."/>
            <person name="Potter R.F."/>
            <person name="Wallace M."/>
            <person name="Shupe A."/>
            <person name="Patel S."/>
            <person name="Sun S."/>
            <person name="Gul D."/>
            <person name="Kwon J.H."/>
            <person name="Andleeb S."/>
            <person name="Burnham C.-A.D."/>
            <person name="Dantas G."/>
        </authorList>
    </citation>
    <scope>NUCLEOTIDE SEQUENCE [LARGE SCALE GENOMIC DNA]</scope>
    <source>
        <strain evidence="1 2">WF_348</strain>
    </source>
</reference>
<proteinExistence type="predicted"/>
<organism evidence="1 2">
    <name type="scientific">Empedobacter falsenii</name>
    <dbReference type="NCBI Taxonomy" id="343874"/>
    <lineage>
        <taxon>Bacteria</taxon>
        <taxon>Pseudomonadati</taxon>
        <taxon>Bacteroidota</taxon>
        <taxon>Flavobacteriia</taxon>
        <taxon>Flavobacteriales</taxon>
        <taxon>Weeksellaceae</taxon>
        <taxon>Empedobacter</taxon>
    </lineage>
</organism>
<evidence type="ECO:0000313" key="1">
    <source>
        <dbReference type="EMBL" id="RRT88109.1"/>
    </source>
</evidence>
<comment type="caution">
    <text evidence="1">The sequence shown here is derived from an EMBL/GenBank/DDBJ whole genome shotgun (WGS) entry which is preliminary data.</text>
</comment>
<dbReference type="InterPro" id="IPR005901">
    <property type="entry name" value="GLPGLI"/>
</dbReference>
<dbReference type="EMBL" id="RHPO01000043">
    <property type="protein sequence ID" value="RRT88109.1"/>
    <property type="molecule type" value="Genomic_DNA"/>
</dbReference>
<gene>
    <name evidence="1" type="ORF">EGI89_13745</name>
</gene>
<name>A0A427BG67_9FLAO</name>
<dbReference type="NCBIfam" id="TIGR01200">
    <property type="entry name" value="GLPGLI"/>
    <property type="match status" value="1"/>
</dbReference>
<evidence type="ECO:0000313" key="2">
    <source>
        <dbReference type="Proteomes" id="UP000267844"/>
    </source>
</evidence>
<sequence length="287" mass="32344">MKMYTVLVILTLMNGCSDKKALTENELNSNSISTNEIKMKNDKQNIGIIKNSYTIEYVETVKIDEAKVAQLPVHAQQMIKDRLSKPRYSVLETNGNESIYKTLATEDDKNNNQVENTNGNKRIVKNTTISFVSDVFYKNLETSTIYKTTEIKGEKLTVMQKSDLQNLWKITNETKSVGGYTAQKATLDDPKLGQVTAWYLSEIAITDGPEIFNGLPGLIVEVETDKKYITLKSINKAEKEIQLPSFSNVLTTQEYSKKMEELKQSSISSKIENSSGVKTNRIVIKSE</sequence>